<dbReference type="PANTHER" id="PTHR20935">
    <property type="entry name" value="PHOSPHOGLYCERATE MUTASE-RELATED"/>
    <property type="match status" value="1"/>
</dbReference>
<reference evidence="13" key="1">
    <citation type="submission" date="2020-07" db="EMBL/GenBank/DDBJ databases">
        <authorList>
            <person name="Nazaruddin N."/>
        </authorList>
    </citation>
    <scope>NUCLEOTIDE SEQUENCE</scope>
</reference>
<comment type="function">
    <text evidence="6">Displays phosphatase activity for serine/threonine residues, and dephosphorylates and activates Pk92B kinase. Has apparently no phosphoglycerate mutase activity.</text>
</comment>
<dbReference type="EMBL" id="CAJDYZ010010353">
    <property type="protein sequence ID" value="CAD1477896.1"/>
    <property type="molecule type" value="Genomic_DNA"/>
</dbReference>
<sequence length="276" mass="31939">MSIRSSFKKWIVGFGALGSAMVFYPHENDNNNQLTQTDKSRIFSTSWNYNWDRLRDPKSLVKPMKIDDEFNRNKYNMQLINKTAKAIRHIILIRHGQYNTEAKTDADGTLTILGRQQAEATGKRLQELGFPYTSLIHSTMTRAQETAKIIESFLKNIAVKNDSLLNEGSPIQPEPPLSNWRAEINYYRDGPRIEAAFRKYFHRADFSQEKDSYTILVCHANVIRYFVCRALQFPPESWLRLSLNHASITWITIYPDGIVKLWAFGDSGHMNPQLFS</sequence>
<protein>
    <recommendedName>
        <fullName evidence="8">Serine/threonine-protein phosphatase PGAM5, mitochondrial</fullName>
        <ecNumber evidence="3">3.1.3.16</ecNumber>
    </recommendedName>
    <alternativeName>
        <fullName evidence="10">Phosphoglycerate mutase family member 5 homolog</fullName>
    </alternativeName>
    <alternativeName>
        <fullName evidence="9">Serine/threonine-protein phosphatase Pgam5, mitochondrial</fullName>
    </alternativeName>
</protein>
<proteinExistence type="inferred from homology"/>
<keyword evidence="4" id="KW-0496">Mitochondrion</keyword>
<keyword evidence="5" id="KW-0378">Hydrolase</keyword>
<dbReference type="SUPFAM" id="SSF53254">
    <property type="entry name" value="Phosphoglycerate mutase-like"/>
    <property type="match status" value="1"/>
</dbReference>
<dbReference type="GO" id="GO:0004722">
    <property type="term" value="F:protein serine/threonine phosphatase activity"/>
    <property type="evidence" value="ECO:0007669"/>
    <property type="project" value="UniProtKB-EC"/>
</dbReference>
<accession>A0A6V7HF42</accession>
<evidence type="ECO:0000256" key="5">
    <source>
        <dbReference type="ARBA" id="ARBA00022801"/>
    </source>
</evidence>
<comment type="catalytic activity">
    <reaction evidence="12">
        <text>O-phospho-L-threonyl-[protein] + H2O = L-threonyl-[protein] + phosphate</text>
        <dbReference type="Rhea" id="RHEA:47004"/>
        <dbReference type="Rhea" id="RHEA-COMP:11060"/>
        <dbReference type="Rhea" id="RHEA-COMP:11605"/>
        <dbReference type="ChEBI" id="CHEBI:15377"/>
        <dbReference type="ChEBI" id="CHEBI:30013"/>
        <dbReference type="ChEBI" id="CHEBI:43474"/>
        <dbReference type="ChEBI" id="CHEBI:61977"/>
        <dbReference type="EC" id="3.1.3.16"/>
    </reaction>
</comment>
<dbReference type="Gene3D" id="3.40.50.1240">
    <property type="entry name" value="Phosphoglycerate mutase-like"/>
    <property type="match status" value="1"/>
</dbReference>
<dbReference type="PANTHER" id="PTHR20935:SF0">
    <property type="entry name" value="SERINE_THREONINE-PROTEIN PHOSPHATASE PGAM5, MITOCHONDRIAL"/>
    <property type="match status" value="1"/>
</dbReference>
<comment type="subcellular location">
    <subcellularLocation>
        <location evidence="1">Mitochondrion outer membrane</location>
    </subcellularLocation>
</comment>
<organism evidence="13 14">
    <name type="scientific">Heterotrigona itama</name>
    <dbReference type="NCBI Taxonomy" id="395501"/>
    <lineage>
        <taxon>Eukaryota</taxon>
        <taxon>Metazoa</taxon>
        <taxon>Ecdysozoa</taxon>
        <taxon>Arthropoda</taxon>
        <taxon>Hexapoda</taxon>
        <taxon>Insecta</taxon>
        <taxon>Pterygota</taxon>
        <taxon>Neoptera</taxon>
        <taxon>Endopterygota</taxon>
        <taxon>Hymenoptera</taxon>
        <taxon>Apocrita</taxon>
        <taxon>Aculeata</taxon>
        <taxon>Apoidea</taxon>
        <taxon>Anthophila</taxon>
        <taxon>Apidae</taxon>
        <taxon>Heterotrigona</taxon>
    </lineage>
</organism>
<dbReference type="GO" id="GO:0005741">
    <property type="term" value="C:mitochondrial outer membrane"/>
    <property type="evidence" value="ECO:0007669"/>
    <property type="project" value="UniProtKB-SubCell"/>
</dbReference>
<evidence type="ECO:0000256" key="12">
    <source>
        <dbReference type="ARBA" id="ARBA00048336"/>
    </source>
</evidence>
<dbReference type="InterPro" id="IPR013078">
    <property type="entry name" value="His_Pase_superF_clade-1"/>
</dbReference>
<evidence type="ECO:0000256" key="7">
    <source>
        <dbReference type="ARBA" id="ARBA00038605"/>
    </source>
</evidence>
<gene>
    <name evidence="13" type="ORF">MHI_LOCUS761882</name>
</gene>
<dbReference type="Proteomes" id="UP000752696">
    <property type="component" value="Unassembled WGS sequence"/>
</dbReference>
<keyword evidence="14" id="KW-1185">Reference proteome</keyword>
<evidence type="ECO:0000313" key="14">
    <source>
        <dbReference type="Proteomes" id="UP000752696"/>
    </source>
</evidence>
<dbReference type="InterPro" id="IPR051021">
    <property type="entry name" value="Mito_Ser/Thr_phosphatase"/>
</dbReference>
<evidence type="ECO:0000256" key="11">
    <source>
        <dbReference type="ARBA" id="ARBA00047761"/>
    </source>
</evidence>
<keyword evidence="4" id="KW-1000">Mitochondrion outer membrane</keyword>
<comment type="similarity">
    <text evidence="2">Belongs to the phosphoglycerate mutase family. BPG-dependent PGAM subfamily.</text>
</comment>
<evidence type="ECO:0000256" key="8">
    <source>
        <dbReference type="ARBA" id="ARBA00039765"/>
    </source>
</evidence>
<evidence type="ECO:0000256" key="3">
    <source>
        <dbReference type="ARBA" id="ARBA00013081"/>
    </source>
</evidence>
<dbReference type="CDD" id="cd07067">
    <property type="entry name" value="HP_PGM_like"/>
    <property type="match status" value="1"/>
</dbReference>
<evidence type="ECO:0000256" key="6">
    <source>
        <dbReference type="ARBA" id="ARBA00037234"/>
    </source>
</evidence>
<dbReference type="InterPro" id="IPR029033">
    <property type="entry name" value="His_PPase_superfam"/>
</dbReference>
<evidence type="ECO:0000256" key="4">
    <source>
        <dbReference type="ARBA" id="ARBA00022787"/>
    </source>
</evidence>
<evidence type="ECO:0000256" key="1">
    <source>
        <dbReference type="ARBA" id="ARBA00004294"/>
    </source>
</evidence>
<dbReference type="Pfam" id="PF00300">
    <property type="entry name" value="His_Phos_1"/>
    <property type="match status" value="2"/>
</dbReference>
<comment type="caution">
    <text evidence="13">The sequence shown here is derived from an EMBL/GenBank/DDBJ whole genome shotgun (WGS) entry which is preliminary data.</text>
</comment>
<keyword evidence="4" id="KW-0472">Membrane</keyword>
<dbReference type="SMART" id="SM00855">
    <property type="entry name" value="PGAM"/>
    <property type="match status" value="1"/>
</dbReference>
<dbReference type="AlphaFoldDB" id="A0A6V7HF42"/>
<dbReference type="OrthoDB" id="2118094at2759"/>
<evidence type="ECO:0000256" key="9">
    <source>
        <dbReference type="ARBA" id="ARBA00040722"/>
    </source>
</evidence>
<evidence type="ECO:0000256" key="2">
    <source>
        <dbReference type="ARBA" id="ARBA00006717"/>
    </source>
</evidence>
<evidence type="ECO:0000313" key="13">
    <source>
        <dbReference type="EMBL" id="CAD1477896.1"/>
    </source>
</evidence>
<comment type="catalytic activity">
    <reaction evidence="11">
        <text>O-phospho-L-seryl-[protein] + H2O = L-seryl-[protein] + phosphate</text>
        <dbReference type="Rhea" id="RHEA:20629"/>
        <dbReference type="Rhea" id="RHEA-COMP:9863"/>
        <dbReference type="Rhea" id="RHEA-COMP:11604"/>
        <dbReference type="ChEBI" id="CHEBI:15377"/>
        <dbReference type="ChEBI" id="CHEBI:29999"/>
        <dbReference type="ChEBI" id="CHEBI:43474"/>
        <dbReference type="ChEBI" id="CHEBI:83421"/>
        <dbReference type="EC" id="3.1.3.16"/>
    </reaction>
</comment>
<comment type="subunit">
    <text evidence="7">Interacts with Pk92B/ASK1.</text>
</comment>
<dbReference type="EC" id="3.1.3.16" evidence="3"/>
<dbReference type="GO" id="GO:0090141">
    <property type="term" value="P:positive regulation of mitochondrial fission"/>
    <property type="evidence" value="ECO:0007669"/>
    <property type="project" value="TreeGrafter"/>
</dbReference>
<name>A0A6V7HF42_9HYME</name>
<evidence type="ECO:0000256" key="10">
    <source>
        <dbReference type="ARBA" id="ARBA00042520"/>
    </source>
</evidence>